<reference evidence="2" key="1">
    <citation type="submission" date="2019-06" db="EMBL/GenBank/DDBJ databases">
        <authorList>
            <person name="Broberg M."/>
        </authorList>
    </citation>
    <scope>NUCLEOTIDE SEQUENCE [LARGE SCALE GENOMIC DNA]</scope>
</reference>
<gene>
    <name evidence="1" type="ORF">CSOL1703_00015894</name>
</gene>
<proteinExistence type="predicted"/>
<dbReference type="InterPro" id="IPR052374">
    <property type="entry name" value="SERAC1"/>
</dbReference>
<dbReference type="PANTHER" id="PTHR48182:SF3">
    <property type="entry name" value="DUF676 DOMAIN-CONTAINING PROTEIN"/>
    <property type="match status" value="1"/>
</dbReference>
<comment type="caution">
    <text evidence="1">The sequence shown here is derived from an EMBL/GenBank/DDBJ whole genome shotgun (WGS) entry which is preliminary data.</text>
</comment>
<reference evidence="1 2" key="2">
    <citation type="submission" date="2021-10" db="EMBL/GenBank/DDBJ databases">
        <authorList>
            <person name="Piombo E."/>
        </authorList>
    </citation>
    <scope>NUCLEOTIDE SEQUENCE [LARGE SCALE GENOMIC DNA]</scope>
</reference>
<accession>A0A9N9Z8Q6</accession>
<keyword evidence="2" id="KW-1185">Reference proteome</keyword>
<protein>
    <submittedName>
        <fullName evidence="1">Uncharacterized protein</fullName>
    </submittedName>
</protein>
<dbReference type="OrthoDB" id="6161812at2759"/>
<organism evidence="1 2">
    <name type="scientific">Clonostachys solani</name>
    <dbReference type="NCBI Taxonomy" id="160281"/>
    <lineage>
        <taxon>Eukaryota</taxon>
        <taxon>Fungi</taxon>
        <taxon>Dikarya</taxon>
        <taxon>Ascomycota</taxon>
        <taxon>Pezizomycotina</taxon>
        <taxon>Sordariomycetes</taxon>
        <taxon>Hypocreomycetidae</taxon>
        <taxon>Hypocreales</taxon>
        <taxon>Bionectriaceae</taxon>
        <taxon>Clonostachys</taxon>
    </lineage>
</organism>
<sequence length="122" mass="14076">MNPLPVLHDGVRTADLDIVSIPGLPTLHPKYKSKDHNQWLREVLSHRVPQARIMAFQYDFGQESKEVAWMQLMQHAEGLLYSLIHRREGVESRPIIFVCFSFGAFILKRASFLQSDIVSFLI</sequence>
<evidence type="ECO:0000313" key="1">
    <source>
        <dbReference type="EMBL" id="CAH0051001.1"/>
    </source>
</evidence>
<dbReference type="AlphaFoldDB" id="A0A9N9Z8Q6"/>
<dbReference type="Proteomes" id="UP000775872">
    <property type="component" value="Unassembled WGS sequence"/>
</dbReference>
<dbReference type="EMBL" id="CABFOC020000039">
    <property type="protein sequence ID" value="CAH0051001.1"/>
    <property type="molecule type" value="Genomic_DNA"/>
</dbReference>
<dbReference type="PANTHER" id="PTHR48182">
    <property type="entry name" value="PROTEIN SERAC1"/>
    <property type="match status" value="1"/>
</dbReference>
<name>A0A9N9Z8Q6_9HYPO</name>
<evidence type="ECO:0000313" key="2">
    <source>
        <dbReference type="Proteomes" id="UP000775872"/>
    </source>
</evidence>